<dbReference type="InterPro" id="IPR037883">
    <property type="entry name" value="Knr4/Smi1-like_sf"/>
</dbReference>
<proteinExistence type="predicted"/>
<dbReference type="OrthoDB" id="1190024at2"/>
<dbReference type="GeneID" id="95619170"/>
<dbReference type="RefSeq" id="WP_125042805.1">
    <property type="nucleotide sequence ID" value="NZ_BHZC01000001.1"/>
</dbReference>
<reference evidence="1 2" key="1">
    <citation type="submission" date="2018-11" db="EMBL/GenBank/DDBJ databases">
        <title>Whole genome sequence of Streptomyces chrestomyceticus NBRC 13444(T).</title>
        <authorList>
            <person name="Komaki H."/>
            <person name="Tamura T."/>
        </authorList>
    </citation>
    <scope>NUCLEOTIDE SEQUENCE [LARGE SCALE GENOMIC DNA]</scope>
    <source>
        <strain evidence="1 2">NBRC 13444</strain>
    </source>
</reference>
<dbReference type="AlphaFoldDB" id="A0A7U9KPE0"/>
<gene>
    <name evidence="1" type="ORF">OEIGOIKO_00050</name>
</gene>
<accession>A0A7U9KPE0</accession>
<dbReference type="EMBL" id="BHZC01000001">
    <property type="protein sequence ID" value="GCD32338.1"/>
    <property type="molecule type" value="Genomic_DNA"/>
</dbReference>
<dbReference type="Proteomes" id="UP000287830">
    <property type="component" value="Unassembled WGS sequence"/>
</dbReference>
<evidence type="ECO:0000313" key="2">
    <source>
        <dbReference type="Proteomes" id="UP000287830"/>
    </source>
</evidence>
<sequence length="185" mass="20553">MDPRLPRLHDKLLKITANPHRSHSFGEDKHQFRLGPPLAQERMQSFETDLGIALPSTFRAFLTELGATGAAPFYGLLPLEQHELFTMDPETATHTPRGFTPLEQRQHHGDLFLHIIEAGCSDLVLLGITGPLRGRILTGNSDGFWGPDLSPAADFIAWYELWLDDMAAGRDNRALELSAPPSHTP</sequence>
<dbReference type="SUPFAM" id="SSF160631">
    <property type="entry name" value="SMI1/KNR4-like"/>
    <property type="match status" value="1"/>
</dbReference>
<comment type="caution">
    <text evidence="1">The sequence shown here is derived from an EMBL/GenBank/DDBJ whole genome shotgun (WGS) entry which is preliminary data.</text>
</comment>
<evidence type="ECO:0008006" key="3">
    <source>
        <dbReference type="Google" id="ProtNLM"/>
    </source>
</evidence>
<protein>
    <recommendedName>
        <fullName evidence="3">Knr4/Smi1-like domain-containing protein</fullName>
    </recommendedName>
</protein>
<name>A0A7U9KPE0_9ACTN</name>
<evidence type="ECO:0000313" key="1">
    <source>
        <dbReference type="EMBL" id="GCD32338.1"/>
    </source>
</evidence>
<organism evidence="1 2">
    <name type="scientific">Streptomyces chrestomyceticus JCM 4735</name>
    <dbReference type="NCBI Taxonomy" id="1306181"/>
    <lineage>
        <taxon>Bacteria</taxon>
        <taxon>Bacillati</taxon>
        <taxon>Actinomycetota</taxon>
        <taxon>Actinomycetes</taxon>
        <taxon>Kitasatosporales</taxon>
        <taxon>Streptomycetaceae</taxon>
        <taxon>Streptomyces</taxon>
    </lineage>
</organism>